<reference evidence="3" key="1">
    <citation type="submission" date="2020-01" db="EMBL/GenBank/DDBJ databases">
        <authorList>
            <person name="Rat A."/>
        </authorList>
    </citation>
    <scope>NUCLEOTIDE SEQUENCE</scope>
    <source>
        <strain evidence="3">LMG 28251</strain>
    </source>
</reference>
<evidence type="ECO:0000256" key="1">
    <source>
        <dbReference type="SAM" id="MobiDB-lite"/>
    </source>
</evidence>
<dbReference type="InterPro" id="IPR017740">
    <property type="entry name" value="TssA-like"/>
</dbReference>
<dbReference type="AlphaFoldDB" id="A0AAF1JWI4"/>
<dbReference type="Pfam" id="PF06812">
    <property type="entry name" value="ImpA_N"/>
    <property type="match status" value="1"/>
</dbReference>
<reference evidence="3" key="2">
    <citation type="journal article" date="2021" name="Syst. Appl. Microbiol.">
        <title>Roseomonas hellenica sp. nov., isolated from roots of wild-growing Alkanna tinctoria.</title>
        <authorList>
            <person name="Rat A."/>
            <person name="Naranjo H.D."/>
            <person name="Lebbe L."/>
            <person name="Cnockaert M."/>
            <person name="Krigas N."/>
            <person name="Grigoriadou K."/>
            <person name="Maloupa E."/>
            <person name="Willems A."/>
        </authorList>
    </citation>
    <scope>NUCLEOTIDE SEQUENCE</scope>
    <source>
        <strain evidence="3">LMG 28251</strain>
    </source>
</reference>
<accession>A0AAF1JWI4</accession>
<evidence type="ECO:0000259" key="2">
    <source>
        <dbReference type="Pfam" id="PF06812"/>
    </source>
</evidence>
<keyword evidence="4" id="KW-1185">Reference proteome</keyword>
<feature type="domain" description="ImpA N-terminal" evidence="2">
    <location>
        <begin position="12"/>
        <end position="144"/>
    </location>
</feature>
<dbReference type="EMBL" id="JAAEDH010000009">
    <property type="protein sequence ID" value="MBR0655411.1"/>
    <property type="molecule type" value="Genomic_DNA"/>
</dbReference>
<sequence length="379" mass="40317">MSELTIDLAALLAPLAEGDGAGVDMRTDFTPKAPYQLLRGARGEARALERLLDGGDPNADPVAIAGHWRDVKKIATNILETKSKDFEIAAWLTEALVRQDGLTGVQAGGLLIKGIAETFWDKAFPSLEEPEGLEDRASPVGGLAGEGADGTLMQPLRRTPMFKRGDGSMCDLFLYKRAEEVAAIVDAERKAKRLKEGVPELEVLQREGRADSAFLKSVGLAAMAAREAWVAMDEALTDPFKGNAPSARNVTMLLDEVIGIAVKIVGPLQAATVATEEGEAAAGDGDAGGASMMDGGGMAMPGGAPGPRAMRTREDAIKQIEEIAAWFKKTEPHSPVAYTLEDTARRARLPLDELLAEVLTEGDARKAMLVRLGIHRPEG</sequence>
<dbReference type="PANTHER" id="PTHR37951:SF1">
    <property type="entry name" value="TYPE VI SECRETION SYSTEM COMPONENT TSSA1"/>
    <property type="match status" value="1"/>
</dbReference>
<protein>
    <submittedName>
        <fullName evidence="3">Type VI secretion system protein TssA</fullName>
    </submittedName>
</protein>
<dbReference type="Proteomes" id="UP001196068">
    <property type="component" value="Unassembled WGS sequence"/>
</dbReference>
<feature type="region of interest" description="Disordered" evidence="1">
    <location>
        <begin position="276"/>
        <end position="309"/>
    </location>
</feature>
<organism evidence="3 4">
    <name type="scientific">Plastoroseomonas arctica</name>
    <dbReference type="NCBI Taxonomy" id="1509237"/>
    <lineage>
        <taxon>Bacteria</taxon>
        <taxon>Pseudomonadati</taxon>
        <taxon>Pseudomonadota</taxon>
        <taxon>Alphaproteobacteria</taxon>
        <taxon>Acetobacterales</taxon>
        <taxon>Acetobacteraceae</taxon>
        <taxon>Plastoroseomonas</taxon>
    </lineage>
</organism>
<dbReference type="RefSeq" id="WP_211874237.1">
    <property type="nucleotide sequence ID" value="NZ_JAAEDH010000009.1"/>
</dbReference>
<evidence type="ECO:0000313" key="3">
    <source>
        <dbReference type="EMBL" id="MBR0655411.1"/>
    </source>
</evidence>
<name>A0AAF1JWI4_9PROT</name>
<feature type="compositionally biased region" description="Low complexity" evidence="1">
    <location>
        <begin position="276"/>
        <end position="293"/>
    </location>
</feature>
<gene>
    <name evidence="3" type="primary">tssA</name>
    <name evidence="3" type="ORF">GXW79_09975</name>
</gene>
<dbReference type="InterPro" id="IPR010657">
    <property type="entry name" value="ImpA_N"/>
</dbReference>
<evidence type="ECO:0000313" key="4">
    <source>
        <dbReference type="Proteomes" id="UP001196068"/>
    </source>
</evidence>
<feature type="compositionally biased region" description="Gly residues" evidence="1">
    <location>
        <begin position="294"/>
        <end position="305"/>
    </location>
</feature>
<comment type="caution">
    <text evidence="3">The sequence shown here is derived from an EMBL/GenBank/DDBJ whole genome shotgun (WGS) entry which is preliminary data.</text>
</comment>
<proteinExistence type="predicted"/>
<dbReference type="NCBIfam" id="TIGR03363">
    <property type="entry name" value="VI_chp_8"/>
    <property type="match status" value="1"/>
</dbReference>
<dbReference type="PANTHER" id="PTHR37951">
    <property type="entry name" value="CYTOPLASMIC PROTEIN-RELATED"/>
    <property type="match status" value="1"/>
</dbReference>